<dbReference type="InterPro" id="IPR005656">
    <property type="entry name" value="MmgE_PrpD"/>
</dbReference>
<dbReference type="Proteomes" id="UP000235777">
    <property type="component" value="Unassembled WGS sequence"/>
</dbReference>
<dbReference type="Pfam" id="PF19305">
    <property type="entry name" value="MmgE_PrpD_C"/>
    <property type="match status" value="1"/>
</dbReference>
<dbReference type="InterPro" id="IPR042183">
    <property type="entry name" value="MmgE/PrpD_sf_1"/>
</dbReference>
<dbReference type="OrthoDB" id="9797528at2"/>
<dbReference type="EMBL" id="PNYC01000021">
    <property type="protein sequence ID" value="PMS32623.1"/>
    <property type="molecule type" value="Genomic_DNA"/>
</dbReference>
<organism evidence="4 5">
    <name type="scientific">Trinickia symbiotica</name>
    <dbReference type="NCBI Taxonomy" id="863227"/>
    <lineage>
        <taxon>Bacteria</taxon>
        <taxon>Pseudomonadati</taxon>
        <taxon>Pseudomonadota</taxon>
        <taxon>Betaproteobacteria</taxon>
        <taxon>Burkholderiales</taxon>
        <taxon>Burkholderiaceae</taxon>
        <taxon>Trinickia</taxon>
    </lineage>
</organism>
<comment type="similarity">
    <text evidence="1">Belongs to the PrpD family.</text>
</comment>
<dbReference type="Gene3D" id="3.30.1330.120">
    <property type="entry name" value="2-methylcitrate dehydratase PrpD"/>
    <property type="match status" value="1"/>
</dbReference>
<dbReference type="AlphaFoldDB" id="A0A2N7WT21"/>
<dbReference type="InterPro" id="IPR045336">
    <property type="entry name" value="MmgE_PrpD_N"/>
</dbReference>
<accession>A0A2N7WT21</accession>
<sequence>MSEELLPIDSTEVPVFRPRKAMTNKTNSASSDAEPAISSRSAEFAFGTRWDDLPKVVQSESVRTFVNWVACAVGGARTASADAAINGLLRMSGAGTTPVLGRRERLQAADAALANCLTSAADTFDDTHLSTITHPTGPVAAAILSVAQTRQVSGQEFLRALAIGIEIECRISAAITAPGSGASQGWYITGVSGGIGAAAAAALLLGASHAEFITALGLAASQAAGLRATHGSMAVAFVPAFAARNGLAAAQLAMAGFTCGDKVIEGRNGLLPVLAPDADPTVIYRDLGIQFELLGNAYKPYPCGIVIHPSIDGCLDIARRAGSSNAIAQIELDVHADALFLCWRKLPTTELEAQVSLFHWAAAALARGQAGLDEGNAAAIADPEIRRLQSVMNAKVDPALASGQARVRVSLNDGTVLHSNVTQTTGSLERPMTNEELSAKFRLLASHRLSDESVDTLLQSCWLLPESLDAGNIGRLGALS</sequence>
<reference evidence="4 5" key="1">
    <citation type="submission" date="2018-01" db="EMBL/GenBank/DDBJ databases">
        <title>Whole genome analyses suggest that Burkholderia sensu lato contains two further novel genera in the rhizoxinica-symbiotica group Mycetohabitans gen. nov., and Trinickia gen. nov.: implications for the evolution of diazotrophy and nodulation in the Burkholderiaceae.</title>
        <authorList>
            <person name="Estrada-de los Santos P."/>
            <person name="Palmer M."/>
            <person name="Chavez-Ramirez B."/>
            <person name="Beukes C."/>
            <person name="Steenkamp E.T."/>
            <person name="Hirsch A.M."/>
            <person name="Manyaka P."/>
            <person name="Maluk M."/>
            <person name="Lafos M."/>
            <person name="Crook M."/>
            <person name="Gross E."/>
            <person name="Simon M.F."/>
            <person name="Bueno dos Reis Junior F."/>
            <person name="Poole P.S."/>
            <person name="Venter S.N."/>
            <person name="James E.K."/>
        </authorList>
    </citation>
    <scope>NUCLEOTIDE SEQUENCE [LARGE SCALE GENOMIC DNA]</scope>
    <source>
        <strain evidence="4 5">JPY 581</strain>
    </source>
</reference>
<dbReference type="InterPro" id="IPR036148">
    <property type="entry name" value="MmgE/PrpD_sf"/>
</dbReference>
<proteinExistence type="inferred from homology"/>
<dbReference type="PANTHER" id="PTHR16943">
    <property type="entry name" value="2-METHYLCITRATE DEHYDRATASE-RELATED"/>
    <property type="match status" value="1"/>
</dbReference>
<dbReference type="STRING" id="863227.GCA_000373005_03290"/>
<dbReference type="InterPro" id="IPR042188">
    <property type="entry name" value="MmgE/PrpD_sf_2"/>
</dbReference>
<evidence type="ECO:0000313" key="5">
    <source>
        <dbReference type="Proteomes" id="UP000235777"/>
    </source>
</evidence>
<dbReference type="RefSeq" id="WP_051090071.1">
    <property type="nucleotide sequence ID" value="NZ_KB890180.1"/>
</dbReference>
<feature type="domain" description="MmgE/PrpD N-terminal" evidence="2">
    <location>
        <begin position="42"/>
        <end position="280"/>
    </location>
</feature>
<protein>
    <submittedName>
        <fullName evidence="4">MmgE/PrpD family protein</fullName>
    </submittedName>
</protein>
<dbReference type="Gene3D" id="1.10.4100.10">
    <property type="entry name" value="2-methylcitrate dehydratase PrpD"/>
    <property type="match status" value="1"/>
</dbReference>
<dbReference type="PANTHER" id="PTHR16943:SF8">
    <property type="entry name" value="2-METHYLCITRATE DEHYDRATASE"/>
    <property type="match status" value="1"/>
</dbReference>
<evidence type="ECO:0000259" key="3">
    <source>
        <dbReference type="Pfam" id="PF19305"/>
    </source>
</evidence>
<feature type="domain" description="MmgE/PrpD C-terminal" evidence="3">
    <location>
        <begin position="301"/>
        <end position="462"/>
    </location>
</feature>
<evidence type="ECO:0000256" key="1">
    <source>
        <dbReference type="ARBA" id="ARBA00006174"/>
    </source>
</evidence>
<comment type="caution">
    <text evidence="4">The sequence shown here is derived from an EMBL/GenBank/DDBJ whole genome shotgun (WGS) entry which is preliminary data.</text>
</comment>
<dbReference type="InterPro" id="IPR045337">
    <property type="entry name" value="MmgE_PrpD_C"/>
</dbReference>
<dbReference type="Pfam" id="PF03972">
    <property type="entry name" value="MmgE_PrpD_N"/>
    <property type="match status" value="1"/>
</dbReference>
<dbReference type="SUPFAM" id="SSF103378">
    <property type="entry name" value="2-methylcitrate dehydratase PrpD"/>
    <property type="match status" value="1"/>
</dbReference>
<keyword evidence="5" id="KW-1185">Reference proteome</keyword>
<dbReference type="GO" id="GO:0016829">
    <property type="term" value="F:lyase activity"/>
    <property type="evidence" value="ECO:0007669"/>
    <property type="project" value="InterPro"/>
</dbReference>
<name>A0A2N7WT21_9BURK</name>
<evidence type="ECO:0000259" key="2">
    <source>
        <dbReference type="Pfam" id="PF03972"/>
    </source>
</evidence>
<evidence type="ECO:0000313" key="4">
    <source>
        <dbReference type="EMBL" id="PMS32623.1"/>
    </source>
</evidence>
<gene>
    <name evidence="4" type="ORF">C0Z20_25980</name>
</gene>